<dbReference type="PANTHER" id="PTHR45348">
    <property type="entry name" value="HYPOTHETICAL OXIDOREDUCTASE (EUROFUNG)"/>
    <property type="match status" value="1"/>
</dbReference>
<dbReference type="InterPro" id="IPR036291">
    <property type="entry name" value="NAD(P)-bd_dom_sf"/>
</dbReference>
<sequence length="379" mass="40578">MAHSVEIPKVMKALVALGVRFCEADTIVHLLNTSLHKQDGKVAVQDHPVPQVGDDDVLVKVVAVAQNPTDHKFIDSGRAKPGTVSGCDFSGHIVQIGPAAAAAHPDLRVGAQVAGFVMGGTFADYGAFAEYVRTPASLVWPVPEGTFSHEEAATMGCAFWTAVQALFHPTRLALVEPPEKTTKDEWLYVHGGSSAVGQFAVQLGALSGYKVATTASPRNFELLRTLGASAVFDYRDTDAAAKLKAATGDNIRAALDTIGTRDAQALSTAVIAPGGGKVVHIINILPDVTDRTDVERIYTLLYWALGRAFSFGPNADHPVRPEDRAHMEHFLKKVPGLVKAGQIRPLPIKYIEGGLAAIPEGFQYMREGKVSAEKIVYRI</sequence>
<dbReference type="CDD" id="cd08249">
    <property type="entry name" value="enoyl_reductase_like"/>
    <property type="match status" value="1"/>
</dbReference>
<accession>A0A1M2VEY9</accession>
<dbReference type="AlphaFoldDB" id="A0A1M2VEY9"/>
<dbReference type="STRING" id="154538.A0A1M2VEY9"/>
<dbReference type="GO" id="GO:0016651">
    <property type="term" value="F:oxidoreductase activity, acting on NAD(P)H"/>
    <property type="evidence" value="ECO:0007669"/>
    <property type="project" value="InterPro"/>
</dbReference>
<dbReference type="SUPFAM" id="SSF51735">
    <property type="entry name" value="NAD(P)-binding Rossmann-fold domains"/>
    <property type="match status" value="1"/>
</dbReference>
<dbReference type="InterPro" id="IPR013154">
    <property type="entry name" value="ADH-like_N"/>
</dbReference>
<dbReference type="InterPro" id="IPR020843">
    <property type="entry name" value="ER"/>
</dbReference>
<dbReference type="EMBL" id="MNAD01001353">
    <property type="protein sequence ID" value="OJT06093.1"/>
    <property type="molecule type" value="Genomic_DNA"/>
</dbReference>
<dbReference type="OMA" id="GPKFEAK"/>
<dbReference type="InterPro" id="IPR011032">
    <property type="entry name" value="GroES-like_sf"/>
</dbReference>
<dbReference type="InterPro" id="IPR047122">
    <property type="entry name" value="Trans-enoyl_RdTase-like"/>
</dbReference>
<dbReference type="InterPro" id="IPR013149">
    <property type="entry name" value="ADH-like_C"/>
</dbReference>
<dbReference type="PANTHER" id="PTHR45348:SF2">
    <property type="entry name" value="ZINC-TYPE ALCOHOL DEHYDROGENASE-LIKE PROTEIN C2E1P3.01"/>
    <property type="match status" value="1"/>
</dbReference>
<feature type="domain" description="Enoyl reductase (ER)" evidence="1">
    <location>
        <begin position="37"/>
        <end position="377"/>
    </location>
</feature>
<dbReference type="Gene3D" id="3.90.180.10">
    <property type="entry name" value="Medium-chain alcohol dehydrogenases, catalytic domain"/>
    <property type="match status" value="1"/>
</dbReference>
<reference evidence="2 3" key="1">
    <citation type="submission" date="2016-10" db="EMBL/GenBank/DDBJ databases">
        <title>Genome sequence of the basidiomycete white-rot fungus Trametes pubescens.</title>
        <authorList>
            <person name="Makela M.R."/>
            <person name="Granchi Z."/>
            <person name="Peng M."/>
            <person name="De Vries R.P."/>
            <person name="Grigoriev I."/>
            <person name="Riley R."/>
            <person name="Hilden K."/>
        </authorList>
    </citation>
    <scope>NUCLEOTIDE SEQUENCE [LARGE SCALE GENOMIC DNA]</scope>
    <source>
        <strain evidence="2 3">FBCC735</strain>
    </source>
</reference>
<dbReference type="Gene3D" id="3.40.50.720">
    <property type="entry name" value="NAD(P)-binding Rossmann-like Domain"/>
    <property type="match status" value="1"/>
</dbReference>
<evidence type="ECO:0000259" key="1">
    <source>
        <dbReference type="SMART" id="SM00829"/>
    </source>
</evidence>
<dbReference type="SMART" id="SM00829">
    <property type="entry name" value="PKS_ER"/>
    <property type="match status" value="1"/>
</dbReference>
<dbReference type="Pfam" id="PF08240">
    <property type="entry name" value="ADH_N"/>
    <property type="match status" value="1"/>
</dbReference>
<comment type="caution">
    <text evidence="2">The sequence shown here is derived from an EMBL/GenBank/DDBJ whole genome shotgun (WGS) entry which is preliminary data.</text>
</comment>
<organism evidence="2 3">
    <name type="scientific">Trametes pubescens</name>
    <name type="common">White-rot fungus</name>
    <dbReference type="NCBI Taxonomy" id="154538"/>
    <lineage>
        <taxon>Eukaryota</taxon>
        <taxon>Fungi</taxon>
        <taxon>Dikarya</taxon>
        <taxon>Basidiomycota</taxon>
        <taxon>Agaricomycotina</taxon>
        <taxon>Agaricomycetes</taxon>
        <taxon>Polyporales</taxon>
        <taxon>Polyporaceae</taxon>
        <taxon>Trametes</taxon>
    </lineage>
</organism>
<dbReference type="SUPFAM" id="SSF50129">
    <property type="entry name" value="GroES-like"/>
    <property type="match status" value="1"/>
</dbReference>
<dbReference type="Pfam" id="PF00107">
    <property type="entry name" value="ADH_zinc_N"/>
    <property type="match status" value="1"/>
</dbReference>
<dbReference type="Proteomes" id="UP000184267">
    <property type="component" value="Unassembled WGS sequence"/>
</dbReference>
<evidence type="ECO:0000313" key="2">
    <source>
        <dbReference type="EMBL" id="OJT06093.1"/>
    </source>
</evidence>
<gene>
    <name evidence="2" type="ORF">TRAPUB_3028</name>
</gene>
<name>A0A1M2VEY9_TRAPU</name>
<proteinExistence type="predicted"/>
<dbReference type="OrthoDB" id="10257049at2759"/>
<keyword evidence="3" id="KW-1185">Reference proteome</keyword>
<protein>
    <submittedName>
        <fullName evidence="2">Zinc-type alcohol dehydrogenase-like protein C2E1P3.01</fullName>
    </submittedName>
</protein>
<evidence type="ECO:0000313" key="3">
    <source>
        <dbReference type="Proteomes" id="UP000184267"/>
    </source>
</evidence>